<accession>A0A918N494</accession>
<reference evidence="3 4" key="1">
    <citation type="journal article" date="2014" name="Int. J. Syst. Evol. Microbiol.">
        <title>Complete genome sequence of Corynebacterium casei LMG S-19264T (=DSM 44701T), isolated from a smear-ripened cheese.</title>
        <authorList>
            <consortium name="US DOE Joint Genome Institute (JGI-PGF)"/>
            <person name="Walter F."/>
            <person name="Albersmeier A."/>
            <person name="Kalinowski J."/>
            <person name="Ruckert C."/>
        </authorList>
    </citation>
    <scope>NUCLEOTIDE SEQUENCE [LARGE SCALE GENOMIC DNA]</scope>
    <source>
        <strain evidence="3 4">KCTC 12285</strain>
    </source>
</reference>
<feature type="chain" id="PRO_5037800998" description="Hint domain-containing protein" evidence="1">
    <location>
        <begin position="19"/>
        <end position="414"/>
    </location>
</feature>
<sequence length="414" mass="47225">MKILFKFILLIFTTSALAQELDTLHTTIGETFDFGIEVQNNWKKRDQLLADLESGKKNWDNLTKEEGKLFEKYDETYGSMWDIEGGGCSWYCGAGGYTVKTSSQLSPNGVLNYKSENLTDFSYQTAWVEGKSGDGIGESIEFSFPPVHPRVSTIIIANGYIKSKKHWKDNSRVHKLKMYINNKPYAIIELKDVYAKQLITLKKNLGYSERDDLDILKEKENWNVKLEIISVYKGNKYDDTAITEIYFDGLDVHCLAKGTLVTMGDNSLKEIELLNIGDEILSFNTETKKNEISVITELANPIHKDLIKIDFSNNTSITCTKDHPFLSIKSQWTSNDPKKTERDYEISNVTLLKLGSKIKTLHEIIEVVKITEIKSEQKTYTIVNLNKNKTFIANGIITGIEKLRIQKRCTKHSL</sequence>
<keyword evidence="4" id="KW-1185">Reference proteome</keyword>
<comment type="caution">
    <text evidence="3">The sequence shown here is derived from an EMBL/GenBank/DDBJ whole genome shotgun (WGS) entry which is preliminary data.</text>
</comment>
<dbReference type="InterPro" id="IPR036844">
    <property type="entry name" value="Hint_dom_sf"/>
</dbReference>
<evidence type="ECO:0000313" key="4">
    <source>
        <dbReference type="Proteomes" id="UP000601108"/>
    </source>
</evidence>
<proteinExistence type="predicted"/>
<evidence type="ECO:0000313" key="3">
    <source>
        <dbReference type="EMBL" id="GGX26184.1"/>
    </source>
</evidence>
<feature type="domain" description="Hint" evidence="2">
    <location>
        <begin position="252"/>
        <end position="349"/>
    </location>
</feature>
<dbReference type="Gene3D" id="2.170.16.10">
    <property type="entry name" value="Hedgehog/Intein (Hint) domain"/>
    <property type="match status" value="1"/>
</dbReference>
<dbReference type="Proteomes" id="UP000601108">
    <property type="component" value="Unassembled WGS sequence"/>
</dbReference>
<dbReference type="RefSeq" id="WP_027412646.1">
    <property type="nucleotide sequence ID" value="NZ_BMWS01000021.1"/>
</dbReference>
<organism evidence="3 4">
    <name type="scientific">Aquimarina muelleri</name>
    <dbReference type="NCBI Taxonomy" id="279356"/>
    <lineage>
        <taxon>Bacteria</taxon>
        <taxon>Pseudomonadati</taxon>
        <taxon>Bacteroidota</taxon>
        <taxon>Flavobacteriia</taxon>
        <taxon>Flavobacteriales</taxon>
        <taxon>Flavobacteriaceae</taxon>
        <taxon>Aquimarina</taxon>
    </lineage>
</organism>
<name>A0A918N494_9FLAO</name>
<dbReference type="NCBIfam" id="TIGR01445">
    <property type="entry name" value="intein_Nterm"/>
    <property type="match status" value="1"/>
</dbReference>
<dbReference type="CDD" id="cd00081">
    <property type="entry name" value="Hint"/>
    <property type="match status" value="1"/>
</dbReference>
<keyword evidence="1" id="KW-0732">Signal</keyword>
<dbReference type="NCBIfam" id="NF047619">
    <property type="entry name" value="NADase_discoid"/>
    <property type="match status" value="1"/>
</dbReference>
<dbReference type="InterPro" id="IPR006141">
    <property type="entry name" value="Intein_N"/>
</dbReference>
<dbReference type="InterPro" id="IPR057561">
    <property type="entry name" value="NADase_transloc"/>
</dbReference>
<dbReference type="SUPFAM" id="SSF51294">
    <property type="entry name" value="Hedgehog/intein (Hint) domain"/>
    <property type="match status" value="1"/>
</dbReference>
<evidence type="ECO:0000256" key="1">
    <source>
        <dbReference type="SAM" id="SignalP"/>
    </source>
</evidence>
<dbReference type="PROSITE" id="PS50817">
    <property type="entry name" value="INTEIN_N_TER"/>
    <property type="match status" value="1"/>
</dbReference>
<evidence type="ECO:0000259" key="2">
    <source>
        <dbReference type="SMART" id="SM00306"/>
    </source>
</evidence>
<dbReference type="InterPro" id="IPR003587">
    <property type="entry name" value="Hint_dom_N"/>
</dbReference>
<feature type="signal peptide" evidence="1">
    <location>
        <begin position="1"/>
        <end position="18"/>
    </location>
</feature>
<dbReference type="Pfam" id="PF25302">
    <property type="entry name" value="NADase_transloc"/>
    <property type="match status" value="1"/>
</dbReference>
<protein>
    <recommendedName>
        <fullName evidence="2">Hint domain-containing protein</fullName>
    </recommendedName>
</protein>
<dbReference type="SMART" id="SM00306">
    <property type="entry name" value="HintN"/>
    <property type="match status" value="1"/>
</dbReference>
<dbReference type="EMBL" id="BMWS01000021">
    <property type="protein sequence ID" value="GGX26184.1"/>
    <property type="molecule type" value="Genomic_DNA"/>
</dbReference>
<gene>
    <name evidence="3" type="ORF">GCM10007384_29110</name>
</gene>
<dbReference type="AlphaFoldDB" id="A0A918N494"/>
<dbReference type="GO" id="GO:0016539">
    <property type="term" value="P:intein-mediated protein splicing"/>
    <property type="evidence" value="ECO:0007669"/>
    <property type="project" value="InterPro"/>
</dbReference>